<dbReference type="EMBL" id="FNNE01000009">
    <property type="protein sequence ID" value="SDX40944.1"/>
    <property type="molecule type" value="Genomic_DNA"/>
</dbReference>
<gene>
    <name evidence="1" type="ORF">SAMN04487960_10919</name>
</gene>
<proteinExistence type="predicted"/>
<reference evidence="1 2" key="1">
    <citation type="submission" date="2016-10" db="EMBL/GenBank/DDBJ databases">
        <authorList>
            <person name="de Groot N.N."/>
        </authorList>
    </citation>
    <scope>NUCLEOTIDE SEQUENCE [LARGE SCALE GENOMIC DNA]</scope>
    <source>
        <strain evidence="1 2">CGMCC 1.7059</strain>
    </source>
</reference>
<accession>A0A1H3BHW8</accession>
<protein>
    <submittedName>
        <fullName evidence="1">Uncharacterized protein</fullName>
    </submittedName>
</protein>
<sequence>MAARIFDQTVFRGQGALITLGSLIGGHAAANPEKFPDLKDFGSRAVSIFLRWQVNPQIGLPSEPFKVWRRPATPLAKDTDIASSLIPLPPLGTVVVFEKPMVSVSGVVSAGASPQNVIVLPLADGVGFENVLGILHFSLGANSSRPFTFQAPYITGLLLIGTSSIQSLTGIPMSSADQIKGWELVETVGFPVDSGQWNDLPGQNHGIDQGLVGAELPAKAAAANRYSRGINPWGWHPQLPSGQTAPKWELPSAAELIAEAEAELLPLLHSALAMAPNDQASFTRDFLIHPPQNSAGNAMSGQDGKATVAPLTLLQLAASTDPLLAVTLGFGTGYPYEDIPTVNLAATSLFGDSNTSDWDYMVTGRWANGLDGDSDEVEYAALIPRPRKVTPAPAPADLQLDPLGVHQPAAADQPWTAAVRLSWERFVLDNLASVASFAVARADLAMAGPAQALMEMRGHAPGHMPIGDLANPEDPERVRQSATDSAFPIPNDPGNVQARYGVATQNIFSIWSPWVTHNYSGNQPEPDLVQLVDANLVPVDPGPPASLCPATLQLDFVLDWRVRRVKTVRFRGRLFAAANRHQSPPGTFPAGVQTSLAGASTSVSVNFSGDAPTGVGGTVICLDTQGENEVTPGPATQGHSRRYRITIPGFLLDYGATRHVGLALQGQQSEVIAPGRTSAWSPISKVCYASDPRARNTTVTPIVPLASLPDASGECHARLDWADQPAAEGYAIYTSNEFTLLERTGQSHPAPGSSLSQRLIALKAAFNVDNDRNAFTRINDELFTGTSMDVSLPRGSQAIHCWIILPVSAGGTEAPWPTGTDAADSLIVYAAPKVGEPAPPRIEVRRVADGPGFAARLRIETRGTSGAHPRRIDLYRTRVADAARQVDSMGFPVAQVTGSTADWTVSPPSPAADEWIDSVQGTDTPEGSWKYVWYRAVAWADPIPEKGILGGRSLASPAIPVVVPPAGPPPLGVLTASWPGSNPGDVLIGFSTPVPQAPGPLGSHSLQLDVVEKGVPEPLLRLSMPIQDLSDAMPGGNASGVWRAGGDDFSLLIRRTDINHPVSVTVRLVDPINRSTERAYNIPAGSILPVPTLSPIKSFTISGRGKLYTFTIDNALDEAVGGEFYRLSLTLQKEPGLGTGPLIPMPGRPGIPRIPRRFTPIPGPVVLPGTERRGTQFTERGDTLTYSANLADVPISAPAETFTVTRRRIGQRVTITVTSKVKLRSIAATVTSPDGTTVTRRARG</sequence>
<evidence type="ECO:0000313" key="2">
    <source>
        <dbReference type="Proteomes" id="UP000199675"/>
    </source>
</evidence>
<dbReference type="Proteomes" id="UP000199675">
    <property type="component" value="Unassembled WGS sequence"/>
</dbReference>
<dbReference type="AlphaFoldDB" id="A0A1H3BHW8"/>
<keyword evidence="2" id="KW-1185">Reference proteome</keyword>
<dbReference type="STRING" id="488533.SAMN04487960_10919"/>
<dbReference type="RefSeq" id="WP_091815804.1">
    <property type="nucleotide sequence ID" value="NZ_FNNE01000009.1"/>
</dbReference>
<evidence type="ECO:0000313" key="1">
    <source>
        <dbReference type="EMBL" id="SDX40944.1"/>
    </source>
</evidence>
<name>A0A1H3BHW8_9GAMM</name>
<dbReference type="OrthoDB" id="1490305at2"/>
<organism evidence="1 2">
    <name type="scientific">Marinobacter mobilis</name>
    <dbReference type="NCBI Taxonomy" id="488533"/>
    <lineage>
        <taxon>Bacteria</taxon>
        <taxon>Pseudomonadati</taxon>
        <taxon>Pseudomonadota</taxon>
        <taxon>Gammaproteobacteria</taxon>
        <taxon>Pseudomonadales</taxon>
        <taxon>Marinobacteraceae</taxon>
        <taxon>Marinobacter</taxon>
    </lineage>
</organism>